<accession>A0AAV7ECR4</accession>
<keyword evidence="4" id="KW-1185">Reference proteome</keyword>
<name>A0AAV7ECR4_ARIFI</name>
<dbReference type="PANTHER" id="PTHR11119">
    <property type="entry name" value="XANTHINE-URACIL / VITAMIN C PERMEASE FAMILY MEMBER"/>
    <property type="match status" value="1"/>
</dbReference>
<dbReference type="EMBL" id="JAINDJ010000005">
    <property type="protein sequence ID" value="KAG9446630.1"/>
    <property type="molecule type" value="Genomic_DNA"/>
</dbReference>
<keyword evidence="2" id="KW-0472">Membrane</keyword>
<feature type="transmembrane region" description="Helical" evidence="2">
    <location>
        <begin position="40"/>
        <end position="65"/>
    </location>
</feature>
<reference evidence="3 4" key="1">
    <citation type="submission" date="2021-07" db="EMBL/GenBank/DDBJ databases">
        <title>The Aristolochia fimbriata genome: insights into angiosperm evolution, floral development and chemical biosynthesis.</title>
        <authorList>
            <person name="Jiao Y."/>
        </authorList>
    </citation>
    <scope>NUCLEOTIDE SEQUENCE [LARGE SCALE GENOMIC DNA]</scope>
    <source>
        <strain evidence="3">IBCAS-2021</strain>
        <tissue evidence="3">Leaf</tissue>
    </source>
</reference>
<evidence type="ECO:0000256" key="2">
    <source>
        <dbReference type="SAM" id="Phobius"/>
    </source>
</evidence>
<organism evidence="3 4">
    <name type="scientific">Aristolochia fimbriata</name>
    <name type="common">White veined hardy Dutchman's pipe vine</name>
    <dbReference type="NCBI Taxonomy" id="158543"/>
    <lineage>
        <taxon>Eukaryota</taxon>
        <taxon>Viridiplantae</taxon>
        <taxon>Streptophyta</taxon>
        <taxon>Embryophyta</taxon>
        <taxon>Tracheophyta</taxon>
        <taxon>Spermatophyta</taxon>
        <taxon>Magnoliopsida</taxon>
        <taxon>Magnoliidae</taxon>
        <taxon>Piperales</taxon>
        <taxon>Aristolochiaceae</taxon>
        <taxon>Aristolochia</taxon>
    </lineage>
</organism>
<proteinExistence type="inferred from homology"/>
<gene>
    <name evidence="3" type="ORF">H6P81_012758</name>
</gene>
<evidence type="ECO:0000313" key="4">
    <source>
        <dbReference type="Proteomes" id="UP000825729"/>
    </source>
</evidence>
<comment type="similarity">
    <text evidence="1">Belongs to the nucleobase:cation symporter-2 (NCS2) (TC 2.A.40) family.</text>
</comment>
<keyword evidence="2" id="KW-1133">Transmembrane helix</keyword>
<protein>
    <submittedName>
        <fullName evidence="3">Uncharacterized protein</fullName>
    </submittedName>
</protein>
<feature type="transmembrane region" description="Helical" evidence="2">
    <location>
        <begin position="77"/>
        <end position="97"/>
    </location>
</feature>
<dbReference type="Proteomes" id="UP000825729">
    <property type="component" value="Unassembled WGS sequence"/>
</dbReference>
<sequence>MHNQRAENLGTNQLNYKFLKPHKSALQISMGKMNAKAVETVILAFQHFIVMLGTTVMIATFLVPLMGGIKIPYPFQWGAPIFSASHVFGMFGAAIVASAESTRTFYAAARLSGTTPPPAHVLTQSIGLQLSTTKSTSFELMKTRRGPSFTPSKDLASKGSV</sequence>
<evidence type="ECO:0000313" key="3">
    <source>
        <dbReference type="EMBL" id="KAG9446630.1"/>
    </source>
</evidence>
<dbReference type="AlphaFoldDB" id="A0AAV7ECR4"/>
<keyword evidence="2" id="KW-0812">Transmembrane</keyword>
<evidence type="ECO:0000256" key="1">
    <source>
        <dbReference type="ARBA" id="ARBA00008821"/>
    </source>
</evidence>
<comment type="caution">
    <text evidence="3">The sequence shown here is derived from an EMBL/GenBank/DDBJ whole genome shotgun (WGS) entry which is preliminary data.</text>
</comment>